<evidence type="ECO:0000256" key="13">
    <source>
        <dbReference type="ARBA" id="ARBA00023136"/>
    </source>
</evidence>
<dbReference type="InterPro" id="IPR001881">
    <property type="entry name" value="EGF-like_Ca-bd_dom"/>
</dbReference>
<comment type="caution">
    <text evidence="23">The sequence shown here is derived from an EMBL/GenBank/DDBJ whole genome shotgun (WGS) entry which is preliminary data.</text>
</comment>
<dbReference type="Pfam" id="PF07645">
    <property type="entry name" value="EGF_CA"/>
    <property type="match status" value="1"/>
</dbReference>
<dbReference type="CDD" id="cd14066">
    <property type="entry name" value="STKc_IRAK"/>
    <property type="match status" value="1"/>
</dbReference>
<comment type="subcellular location">
    <subcellularLocation>
        <location evidence="1">Membrane</location>
        <topology evidence="1">Single-pass type I membrane protein</topology>
    </subcellularLocation>
</comment>
<dbReference type="PROSITE" id="PS50026">
    <property type="entry name" value="EGF_3"/>
    <property type="match status" value="1"/>
</dbReference>
<evidence type="ECO:0000313" key="24">
    <source>
        <dbReference type="Proteomes" id="UP001187471"/>
    </source>
</evidence>
<dbReference type="Proteomes" id="UP001187471">
    <property type="component" value="Unassembled WGS sequence"/>
</dbReference>
<dbReference type="FunFam" id="2.10.25.10:FF:000038">
    <property type="entry name" value="Fibrillin 2"/>
    <property type="match status" value="1"/>
</dbReference>
<dbReference type="PANTHER" id="PTHR27005:SF353">
    <property type="entry name" value="WALL-ASSOCIATED RECEPTOR KINASE-LIKE 22"/>
    <property type="match status" value="1"/>
</dbReference>
<evidence type="ECO:0000256" key="2">
    <source>
        <dbReference type="ARBA" id="ARBA00022527"/>
    </source>
</evidence>
<evidence type="ECO:0000256" key="11">
    <source>
        <dbReference type="ARBA" id="ARBA00022840"/>
    </source>
</evidence>
<dbReference type="SMART" id="SM00220">
    <property type="entry name" value="S_TKc"/>
    <property type="match status" value="1"/>
</dbReference>
<keyword evidence="12" id="KW-1133">Transmembrane helix</keyword>
<evidence type="ECO:0000256" key="20">
    <source>
        <dbReference type="SAM" id="SignalP"/>
    </source>
</evidence>
<evidence type="ECO:0000259" key="21">
    <source>
        <dbReference type="PROSITE" id="PS50011"/>
    </source>
</evidence>
<comment type="catalytic activity">
    <reaction evidence="16">
        <text>L-threonyl-[protein] + ATP = O-phospho-L-threonyl-[protein] + ADP + H(+)</text>
        <dbReference type="Rhea" id="RHEA:46608"/>
        <dbReference type="Rhea" id="RHEA-COMP:11060"/>
        <dbReference type="Rhea" id="RHEA-COMP:11605"/>
        <dbReference type="ChEBI" id="CHEBI:15378"/>
        <dbReference type="ChEBI" id="CHEBI:30013"/>
        <dbReference type="ChEBI" id="CHEBI:30616"/>
        <dbReference type="ChEBI" id="CHEBI:61977"/>
        <dbReference type="ChEBI" id="CHEBI:456216"/>
    </reaction>
</comment>
<feature type="signal peptide" evidence="20">
    <location>
        <begin position="1"/>
        <end position="32"/>
    </location>
</feature>
<dbReference type="GO" id="GO:0005509">
    <property type="term" value="F:calcium ion binding"/>
    <property type="evidence" value="ECO:0007669"/>
    <property type="project" value="InterPro"/>
</dbReference>
<evidence type="ECO:0000256" key="3">
    <source>
        <dbReference type="ARBA" id="ARBA00022536"/>
    </source>
</evidence>
<keyword evidence="5" id="KW-0808">Transferase</keyword>
<evidence type="ECO:0008006" key="25">
    <source>
        <dbReference type="Google" id="ProtNLM"/>
    </source>
</evidence>
<dbReference type="SUPFAM" id="SSF56112">
    <property type="entry name" value="Protein kinase-like (PK-like)"/>
    <property type="match status" value="3"/>
</dbReference>
<dbReference type="GO" id="GO:0007166">
    <property type="term" value="P:cell surface receptor signaling pathway"/>
    <property type="evidence" value="ECO:0007669"/>
    <property type="project" value="InterPro"/>
</dbReference>
<keyword evidence="3 18" id="KW-0245">EGF-like domain</keyword>
<dbReference type="InterPro" id="IPR008271">
    <property type="entry name" value="Ser/Thr_kinase_AS"/>
</dbReference>
<dbReference type="PROSITE" id="PS00108">
    <property type="entry name" value="PROTEIN_KINASE_ST"/>
    <property type="match status" value="1"/>
</dbReference>
<evidence type="ECO:0000256" key="6">
    <source>
        <dbReference type="ARBA" id="ARBA00022692"/>
    </source>
</evidence>
<evidence type="ECO:0000256" key="14">
    <source>
        <dbReference type="ARBA" id="ARBA00023157"/>
    </source>
</evidence>
<evidence type="ECO:0000256" key="10">
    <source>
        <dbReference type="ARBA" id="ARBA00022777"/>
    </source>
</evidence>
<dbReference type="InterPro" id="IPR018097">
    <property type="entry name" value="EGF_Ca-bd_CS"/>
</dbReference>
<dbReference type="SMART" id="SM00179">
    <property type="entry name" value="EGF_CA"/>
    <property type="match status" value="2"/>
</dbReference>
<dbReference type="FunFam" id="3.30.200.20:FF:000043">
    <property type="entry name" value="Wall-associated receptor kinase 2"/>
    <property type="match status" value="1"/>
</dbReference>
<dbReference type="PROSITE" id="PS50011">
    <property type="entry name" value="PROTEIN_KINASE_DOM"/>
    <property type="match status" value="2"/>
</dbReference>
<accession>A0AA88UQQ2</accession>
<dbReference type="InterPro" id="IPR000152">
    <property type="entry name" value="EGF-type_Asp/Asn_hydroxyl_site"/>
</dbReference>
<evidence type="ECO:0000256" key="12">
    <source>
        <dbReference type="ARBA" id="ARBA00022989"/>
    </source>
</evidence>
<dbReference type="Gene3D" id="3.30.200.20">
    <property type="entry name" value="Phosphorylase Kinase, domain 1"/>
    <property type="match status" value="1"/>
</dbReference>
<evidence type="ECO:0000256" key="4">
    <source>
        <dbReference type="ARBA" id="ARBA00022553"/>
    </source>
</evidence>
<keyword evidence="2" id="KW-0723">Serine/threonine-protein kinase</keyword>
<dbReference type="PROSITE" id="PS00107">
    <property type="entry name" value="PROTEIN_KINASE_ATP"/>
    <property type="match status" value="1"/>
</dbReference>
<keyword evidence="7 20" id="KW-0732">Signal</keyword>
<dbReference type="Pfam" id="PF07714">
    <property type="entry name" value="PK_Tyr_Ser-Thr"/>
    <property type="match status" value="1"/>
</dbReference>
<feature type="binding site" evidence="19">
    <location>
        <position position="448"/>
    </location>
    <ligand>
        <name>ATP</name>
        <dbReference type="ChEBI" id="CHEBI:30616"/>
    </ligand>
</feature>
<evidence type="ECO:0000256" key="9">
    <source>
        <dbReference type="ARBA" id="ARBA00022741"/>
    </source>
</evidence>
<keyword evidence="14" id="KW-1015">Disulfide bond</keyword>
<gene>
    <name evidence="23" type="ORF">RJ640_029561</name>
</gene>
<dbReference type="InterPro" id="IPR017441">
    <property type="entry name" value="Protein_kinase_ATP_BS"/>
</dbReference>
<evidence type="ECO:0000256" key="16">
    <source>
        <dbReference type="ARBA" id="ARBA00047951"/>
    </source>
</evidence>
<feature type="non-terminal residue" evidence="23">
    <location>
        <position position="1"/>
    </location>
</feature>
<feature type="chain" id="PRO_5041653800" description="Wall-associated receptor kinase 5" evidence="20">
    <location>
        <begin position="33"/>
        <end position="1409"/>
    </location>
</feature>
<evidence type="ECO:0000256" key="15">
    <source>
        <dbReference type="ARBA" id="ARBA00047558"/>
    </source>
</evidence>
<evidence type="ECO:0000259" key="22">
    <source>
        <dbReference type="PROSITE" id="PS50026"/>
    </source>
</evidence>
<name>A0AA88UQQ2_9ASTE</name>
<keyword evidence="9 19" id="KW-0547">Nucleotide-binding</keyword>
<dbReference type="Pfam" id="PF00069">
    <property type="entry name" value="Pkinase"/>
    <property type="match status" value="2"/>
</dbReference>
<dbReference type="PROSITE" id="PS01187">
    <property type="entry name" value="EGF_CA"/>
    <property type="match status" value="1"/>
</dbReference>
<dbReference type="InterPro" id="IPR001245">
    <property type="entry name" value="Ser-Thr/Tyr_kinase_cat_dom"/>
</dbReference>
<dbReference type="InterPro" id="IPR000719">
    <property type="entry name" value="Prot_kinase_dom"/>
</dbReference>
<evidence type="ECO:0000256" key="8">
    <source>
        <dbReference type="ARBA" id="ARBA00022737"/>
    </source>
</evidence>
<keyword evidence="4" id="KW-0597">Phosphoprotein</keyword>
<keyword evidence="24" id="KW-1185">Reference proteome</keyword>
<dbReference type="SMART" id="SM00181">
    <property type="entry name" value="EGF"/>
    <property type="match status" value="2"/>
</dbReference>
<dbReference type="FunFam" id="1.10.510.10:FF:000084">
    <property type="entry name" value="Wall-associated receptor kinase 2"/>
    <property type="match status" value="2"/>
</dbReference>
<dbReference type="SUPFAM" id="SSF57196">
    <property type="entry name" value="EGF/Laminin"/>
    <property type="match status" value="1"/>
</dbReference>
<evidence type="ECO:0000256" key="7">
    <source>
        <dbReference type="ARBA" id="ARBA00022729"/>
    </source>
</evidence>
<proteinExistence type="predicted"/>
<comment type="catalytic activity">
    <reaction evidence="15">
        <text>L-seryl-[protein] + ATP = O-phospho-L-seryl-[protein] + ADP + H(+)</text>
        <dbReference type="Rhea" id="RHEA:17989"/>
        <dbReference type="Rhea" id="RHEA-COMP:9863"/>
        <dbReference type="Rhea" id="RHEA-COMP:11604"/>
        <dbReference type="ChEBI" id="CHEBI:15378"/>
        <dbReference type="ChEBI" id="CHEBI:29999"/>
        <dbReference type="ChEBI" id="CHEBI:30616"/>
        <dbReference type="ChEBI" id="CHEBI:83421"/>
        <dbReference type="ChEBI" id="CHEBI:456216"/>
    </reaction>
</comment>
<keyword evidence="13" id="KW-0472">Membrane</keyword>
<dbReference type="InterPro" id="IPR000742">
    <property type="entry name" value="EGF"/>
</dbReference>
<evidence type="ECO:0000256" key="19">
    <source>
        <dbReference type="PROSITE-ProRule" id="PRU10141"/>
    </source>
</evidence>
<evidence type="ECO:0000256" key="18">
    <source>
        <dbReference type="PROSITE-ProRule" id="PRU00076"/>
    </source>
</evidence>
<feature type="domain" description="Protein kinase" evidence="21">
    <location>
        <begin position="419"/>
        <end position="690"/>
    </location>
</feature>
<dbReference type="CDD" id="cd00054">
    <property type="entry name" value="EGF_CA"/>
    <property type="match status" value="1"/>
</dbReference>
<keyword evidence="10" id="KW-0418">Kinase</keyword>
<dbReference type="PANTHER" id="PTHR27005">
    <property type="entry name" value="WALL-ASSOCIATED RECEPTOR KINASE-LIKE 21"/>
    <property type="match status" value="1"/>
</dbReference>
<keyword evidence="8" id="KW-0677">Repeat</keyword>
<keyword evidence="11 19" id="KW-0067">ATP-binding</keyword>
<comment type="caution">
    <text evidence="18">Lacks conserved residue(s) required for the propagation of feature annotation.</text>
</comment>
<dbReference type="GO" id="GO:0005524">
    <property type="term" value="F:ATP binding"/>
    <property type="evidence" value="ECO:0007669"/>
    <property type="project" value="UniProtKB-UniRule"/>
</dbReference>
<evidence type="ECO:0000256" key="17">
    <source>
        <dbReference type="ARBA" id="ARBA00058961"/>
    </source>
</evidence>
<dbReference type="InterPro" id="IPR011009">
    <property type="entry name" value="Kinase-like_dom_sf"/>
</dbReference>
<reference evidence="23" key="1">
    <citation type="submission" date="2022-12" db="EMBL/GenBank/DDBJ databases">
        <title>Draft genome assemblies for two species of Escallonia (Escalloniales).</title>
        <authorList>
            <person name="Chanderbali A."/>
            <person name="Dervinis C."/>
            <person name="Anghel I."/>
            <person name="Soltis D."/>
            <person name="Soltis P."/>
            <person name="Zapata F."/>
        </authorList>
    </citation>
    <scope>NUCLEOTIDE SEQUENCE</scope>
    <source>
        <strain evidence="23">UCBG92.1500</strain>
        <tissue evidence="23">Leaf</tissue>
    </source>
</reference>
<dbReference type="PROSITE" id="PS00010">
    <property type="entry name" value="ASX_HYDROXYL"/>
    <property type="match status" value="1"/>
</dbReference>
<protein>
    <recommendedName>
        <fullName evidence="25">Wall-associated receptor kinase 5</fullName>
    </recommendedName>
</protein>
<comment type="function">
    <text evidence="17">Serine/threonine-protein kinase that may function as a signaling receptor of extracellular matrix component. Binding to pectin may have significance in the control of cell expansion, morphogenesis and development.</text>
</comment>
<organism evidence="23 24">
    <name type="scientific">Escallonia rubra</name>
    <dbReference type="NCBI Taxonomy" id="112253"/>
    <lineage>
        <taxon>Eukaryota</taxon>
        <taxon>Viridiplantae</taxon>
        <taxon>Streptophyta</taxon>
        <taxon>Embryophyta</taxon>
        <taxon>Tracheophyta</taxon>
        <taxon>Spermatophyta</taxon>
        <taxon>Magnoliopsida</taxon>
        <taxon>eudicotyledons</taxon>
        <taxon>Gunneridae</taxon>
        <taxon>Pentapetalae</taxon>
        <taxon>asterids</taxon>
        <taxon>campanulids</taxon>
        <taxon>Escalloniales</taxon>
        <taxon>Escalloniaceae</taxon>
        <taxon>Escallonia</taxon>
    </lineage>
</organism>
<dbReference type="InterPro" id="IPR049883">
    <property type="entry name" value="NOTCH1_EGF-like"/>
</dbReference>
<dbReference type="InterPro" id="IPR045274">
    <property type="entry name" value="WAK-like"/>
</dbReference>
<dbReference type="GO" id="GO:0004674">
    <property type="term" value="F:protein serine/threonine kinase activity"/>
    <property type="evidence" value="ECO:0007669"/>
    <property type="project" value="UniProtKB-KW"/>
</dbReference>
<evidence type="ECO:0000256" key="5">
    <source>
        <dbReference type="ARBA" id="ARBA00022679"/>
    </source>
</evidence>
<dbReference type="Gene3D" id="2.10.25.10">
    <property type="entry name" value="Laminin"/>
    <property type="match status" value="2"/>
</dbReference>
<dbReference type="Gene3D" id="1.10.510.10">
    <property type="entry name" value="Transferase(Phosphotransferase) domain 1"/>
    <property type="match status" value="3"/>
</dbReference>
<keyword evidence="6" id="KW-0812">Transmembrane</keyword>
<evidence type="ECO:0000256" key="1">
    <source>
        <dbReference type="ARBA" id="ARBA00004479"/>
    </source>
</evidence>
<sequence>LPKTMLPKVMRLKALLVLLMTVFSPQLQETKASMAKPGCQEKCGNLTVPYPFGIGANCYLDKPFQVLCKDEVLVMPSALLHNLPIFGNPIQIPYFSSGFSVLEITLEFVRVAVAATPSCFSASGSGSMGDAGFGMDQQFSYSHTHNKFVGIGCDIFAYFITFGSNYTGGCAALCNHTNPVVGLSGTGCSGAGCCQSTIAQDMRAFYLQISSINTLSKPWISNPCSIGFIAERNFSGFMLNISDTNIQNNVYNVPVVLDWVAGNTNCQEASKKEKYGCGDNTNCINSAGGLGYQCRCLQGYRGNPYLPSGCQDINECMHPEDNLCRKGTTCVNIPGSYLCNCPRGYQSDGTGIAAVVLLSTAFGACIWHKLEKRKKFQIKQKFFKRNGGLLLQKHISSTNASLVNKHYTAEEIEKATDNFSKSRVLGRGGHGTVYKGMLPDGSIVAVKKANTVDTDRVGQFINEVFILSQINHRNIVKLLGCCLEYEVPLLVYEYVSNGTLADHVHGEGHVSALSWETRLSIAAEVAGALAYMHSCASTAIFHRDIKSGNILLDENYRAVVSDFGLSRSVALNKTHLTMSVGGTFGYLDPEYFHSGQFTAKSDVYAFGVVLAEILTGRKAVSLNSSDEGLASHFRFAMKHNRLFDILETFAVNDCKKAGIHVVAELSERCLRRNPKKRPSMKEIAAELDRLREEPGAADLVLVPLAEAVVRELGRIGDLLSGAGADLGLLELPCFSEDLLGGYLDWCCGFVLNPSWTGELYLYFFPAFSLQLQETQASMAKPNCQEKCGNLTVPYPHSALEPTCPVHNMRYSIHSEWIFYFLEITLELVRVEVGAAPSCYSISGLGSMLAATFGMDRQFSYSCTHTKFVGIGCDIFAYVISFGSNYTGGCAALCDYTNPIVGLSGTSCSGAGYHQSTIPRDMRAFELHISNVNTLSKPWTNSPCSINGFIADMNFSGFMLYISDTNIHSKVYNVPVMLDWVAGNTNCQEASKKKKYGCGHNTNCINSAGSLGPIHAAAYKVTKGTLTSSVVAKIKHRNIMRLLGCCLEYEVPLLVYEHEYVSNGTLADHAHGEGHVSALSWEARLSIAGEVAGALAYMHSCALPAIFQRDIKCENILLDENHRAVVSDVGLSRSVALDKIHLTISVEGTFGYLDPEYFQSGKFTVKSDVYAFGVVLAEILTGRKAVSLNSSDKGCCLEYEVPLLVYEHEYVSNGTLADHAHGEGHVSALSWEARLSIAGEVAGALAYMHSCALTAIFQRDIKCENILLDENHRAVVSDVGLSRSVALDKIHLTISVEGTFGYLDPEYFQSGKFTVKSDVYAFGVVLAEILTGRKAVSLNSSDKGLASHFRLVMKRNRLLDTLETFAFNEGHKAGIHIVAELAKRCLRRNPKKRPSMKEITAELDQLREVQ</sequence>
<feature type="domain" description="Protein kinase" evidence="21">
    <location>
        <begin position="989"/>
        <end position="1405"/>
    </location>
</feature>
<dbReference type="GO" id="GO:0005886">
    <property type="term" value="C:plasma membrane"/>
    <property type="evidence" value="ECO:0007669"/>
    <property type="project" value="TreeGrafter"/>
</dbReference>
<feature type="domain" description="EGF-like" evidence="22">
    <location>
        <begin position="312"/>
        <end position="351"/>
    </location>
</feature>
<evidence type="ECO:0000313" key="23">
    <source>
        <dbReference type="EMBL" id="KAK2989833.1"/>
    </source>
</evidence>
<dbReference type="EMBL" id="JAVXUO010000696">
    <property type="protein sequence ID" value="KAK2989833.1"/>
    <property type="molecule type" value="Genomic_DNA"/>
</dbReference>